<dbReference type="PANTHER" id="PTHR38436">
    <property type="entry name" value="POLYKETIDE CYCLASE SNOAL-LIKE DOMAIN"/>
    <property type="match status" value="1"/>
</dbReference>
<dbReference type="PANTHER" id="PTHR38436:SF3">
    <property type="entry name" value="CARBOXYMETHYLENEBUTENOLIDASE-RELATED"/>
    <property type="match status" value="1"/>
</dbReference>
<dbReference type="Pfam" id="PF12680">
    <property type="entry name" value="SnoaL_2"/>
    <property type="match status" value="1"/>
</dbReference>
<dbReference type="Gene3D" id="3.10.450.50">
    <property type="match status" value="1"/>
</dbReference>
<dbReference type="SUPFAM" id="SSF54427">
    <property type="entry name" value="NTF2-like"/>
    <property type="match status" value="1"/>
</dbReference>
<evidence type="ECO:0000313" key="3">
    <source>
        <dbReference type="Proteomes" id="UP001199469"/>
    </source>
</evidence>
<proteinExistence type="predicted"/>
<dbReference type="RefSeq" id="WP_230738518.1">
    <property type="nucleotide sequence ID" value="NZ_JAJNDB010000006.1"/>
</dbReference>
<accession>A0ABS8PED6</accession>
<evidence type="ECO:0000259" key="1">
    <source>
        <dbReference type="Pfam" id="PF12680"/>
    </source>
</evidence>
<comment type="caution">
    <text evidence="2">The sequence shown here is derived from an EMBL/GenBank/DDBJ whole genome shotgun (WGS) entry which is preliminary data.</text>
</comment>
<reference evidence="2 3" key="1">
    <citation type="submission" date="2021-11" db="EMBL/GenBank/DDBJ databases">
        <title>Draft genome sequence of Actinomycetospora sp. SF1 isolated from the rhizosphere soil.</title>
        <authorList>
            <person name="Duangmal K."/>
            <person name="Chantavorakit T."/>
        </authorList>
    </citation>
    <scope>NUCLEOTIDE SEQUENCE [LARGE SCALE GENOMIC DNA]</scope>
    <source>
        <strain evidence="2 3">TBRC 5722</strain>
    </source>
</reference>
<organism evidence="2 3">
    <name type="scientific">Actinomycetospora endophytica</name>
    <dbReference type="NCBI Taxonomy" id="2291215"/>
    <lineage>
        <taxon>Bacteria</taxon>
        <taxon>Bacillati</taxon>
        <taxon>Actinomycetota</taxon>
        <taxon>Actinomycetes</taxon>
        <taxon>Pseudonocardiales</taxon>
        <taxon>Pseudonocardiaceae</taxon>
        <taxon>Actinomycetospora</taxon>
    </lineage>
</organism>
<evidence type="ECO:0000313" key="2">
    <source>
        <dbReference type="EMBL" id="MCD2196637.1"/>
    </source>
</evidence>
<keyword evidence="3" id="KW-1185">Reference proteome</keyword>
<feature type="domain" description="SnoaL-like" evidence="1">
    <location>
        <begin position="18"/>
        <end position="130"/>
    </location>
</feature>
<gene>
    <name evidence="2" type="ORF">LQ327_25005</name>
</gene>
<dbReference type="EMBL" id="JAJNDB010000006">
    <property type="protein sequence ID" value="MCD2196637.1"/>
    <property type="molecule type" value="Genomic_DNA"/>
</dbReference>
<name>A0ABS8PED6_9PSEU</name>
<dbReference type="InterPro" id="IPR037401">
    <property type="entry name" value="SnoaL-like"/>
</dbReference>
<dbReference type="InterPro" id="IPR032710">
    <property type="entry name" value="NTF2-like_dom_sf"/>
</dbReference>
<dbReference type="Proteomes" id="UP001199469">
    <property type="component" value="Unassembled WGS sequence"/>
</dbReference>
<protein>
    <submittedName>
        <fullName evidence="2">Nuclear transport factor 2 family protein</fullName>
    </submittedName>
</protein>
<sequence>MTKAVQDLMVEVERVRDAFLGAVLAADPDAAHALITPDATLRVDPTGTGAAGADDVRRFLAEQVAPGLPDDFVVRRRSRTGDRWHVVDEDTVSFTHDREMPWLLPGIAATGRAAEVDVVTVVGVRRSLVVRCRMVWDLLGLADQLGLDPAELPRRRLTDAPTRA</sequence>
<dbReference type="InterPro" id="IPR009959">
    <property type="entry name" value="Cyclase_SnoaL-like"/>
</dbReference>